<evidence type="ECO:0000313" key="2">
    <source>
        <dbReference type="Proteomes" id="UP001059663"/>
    </source>
</evidence>
<proteinExistence type="predicted"/>
<organism evidence="1 2">
    <name type="scientific">Janibacter limosus</name>
    <dbReference type="NCBI Taxonomy" id="53458"/>
    <lineage>
        <taxon>Bacteria</taxon>
        <taxon>Bacillati</taxon>
        <taxon>Actinomycetota</taxon>
        <taxon>Actinomycetes</taxon>
        <taxon>Micrococcales</taxon>
        <taxon>Intrasporangiaceae</taxon>
        <taxon>Janibacter</taxon>
    </lineage>
</organism>
<reference evidence="1" key="1">
    <citation type="submission" date="2021-11" db="EMBL/GenBank/DDBJ databases">
        <title>Study of the species diversity of bacterial strains isolated from a unique natural object - Shulgan-Tash cave (Bashkiria).</title>
        <authorList>
            <person name="Sazanova A.L."/>
            <person name="Chirak E.R."/>
            <person name="Safronova V.I."/>
        </authorList>
    </citation>
    <scope>NUCLEOTIDE SEQUENCE</scope>
    <source>
        <strain evidence="1">P1</strain>
    </source>
</reference>
<sequence length="232" mass="24951">MRRKDQTAELGDHDAAVWRAVEALQKAERGLADQLPRQETTFPCQLGAGEHVMAVAPFQLSAHTSGGDGSYIHGSAPFVAVGRGAALGASLAISGAMAVGVAAGNARRRAAAAQAANHQWRPIDHGNVYVSTHGFYLHTPQALHTWSFGSVRAAEMVCPGHVAVSGDSLNGPVQWILSSLLAEMVFTQWARQIHPQHPQLVSHSWIPEGWVQRVEASRYDLPSFGTRQVEGR</sequence>
<name>A0AC61U7B9_9MICO</name>
<protein>
    <submittedName>
        <fullName evidence="1">Uncharacterized protein</fullName>
    </submittedName>
</protein>
<dbReference type="EMBL" id="CP087977">
    <property type="protein sequence ID" value="UUZ45907.1"/>
    <property type="molecule type" value="Genomic_DNA"/>
</dbReference>
<gene>
    <name evidence="1" type="ORF">LP422_08500</name>
</gene>
<evidence type="ECO:0000313" key="1">
    <source>
        <dbReference type="EMBL" id="UUZ45907.1"/>
    </source>
</evidence>
<dbReference type="Proteomes" id="UP001059663">
    <property type="component" value="Chromosome"/>
</dbReference>
<accession>A0AC61U7B9</accession>